<keyword evidence="3" id="KW-0949">S-adenosyl-L-methionine</keyword>
<organism evidence="8">
    <name type="scientific">Cryptosporidium canis</name>
    <dbReference type="NCBI Taxonomy" id="195482"/>
    <lineage>
        <taxon>Eukaryota</taxon>
        <taxon>Sar</taxon>
        <taxon>Alveolata</taxon>
        <taxon>Apicomplexa</taxon>
        <taxon>Conoidasida</taxon>
        <taxon>Coccidia</taxon>
        <taxon>Eucoccidiorida</taxon>
        <taxon>Eimeriorina</taxon>
        <taxon>Cryptosporidiidae</taxon>
        <taxon>Cryptosporidium</taxon>
    </lineage>
</organism>
<evidence type="ECO:0000256" key="6">
    <source>
        <dbReference type="ARBA" id="ARBA00048718"/>
    </source>
</evidence>
<evidence type="ECO:0000256" key="3">
    <source>
        <dbReference type="ARBA" id="ARBA00022691"/>
    </source>
</evidence>
<name>A0A9D5HXZ4_9CRYT</name>
<proteinExistence type="inferred from homology"/>
<keyword evidence="4" id="KW-0819">tRNA processing</keyword>
<dbReference type="AlphaFoldDB" id="A0A9D5HXZ4"/>
<protein>
    <recommendedName>
        <fullName evidence="1">tRNA-uridine aminocarboxypropyltransferase</fullName>
        <ecNumber evidence="1">2.5.1.25</ecNumber>
    </recommendedName>
</protein>
<dbReference type="PANTHER" id="PTHR21392:SF0">
    <property type="entry name" value="TRNA-URIDINE AMINOCARBOXYPROPYLTRANSFERASE 2"/>
    <property type="match status" value="1"/>
</dbReference>
<dbReference type="OrthoDB" id="343463at2759"/>
<sequence>MSSGQEGWDLEALGGAVASLDLEALDPREKYSAVVGRRFQRSMRELAERESEGHPFMKCSSCFLVKRGHCICEELSGLAGRMREIRASPDIRFIIIMNDREYFRSSNTGKLVRRLVGGSEILIHGLPESPGRLEEILSQDSGDFHETVILFPSRASRSVTDYFSEVVREKYPAFFTKEPEGSPASLDFFGRLCLKVILIDGTWSQAKSINKSLPDRIPRIIISSKLISDFGPLRKQNKAGNISTVEAASLFIRDVSDVLARDPAATTLADSISRLRSQSDILEESLRLLIRHVIAQCKREYLKQVLESRNEKRFSAQKSRDA</sequence>
<comment type="similarity">
    <text evidence="5">Belongs to the TDD superfamily. DTWD2 family.</text>
</comment>
<dbReference type="InterPro" id="IPR039262">
    <property type="entry name" value="DTWD2/TAPT"/>
</dbReference>
<dbReference type="InterPro" id="IPR005636">
    <property type="entry name" value="DTW"/>
</dbReference>
<comment type="caution">
    <text evidence="8">The sequence shown here is derived from an EMBL/GenBank/DDBJ whole genome shotgun (WGS) entry which is preliminary data.</text>
</comment>
<dbReference type="EC" id="2.5.1.25" evidence="1"/>
<evidence type="ECO:0000256" key="5">
    <source>
        <dbReference type="ARBA" id="ARBA00034489"/>
    </source>
</evidence>
<keyword evidence="2" id="KW-0808">Transferase</keyword>
<dbReference type="GO" id="GO:0016432">
    <property type="term" value="F:tRNA-uridine aminocarboxypropyltransferase activity"/>
    <property type="evidence" value="ECO:0007669"/>
    <property type="project" value="UniProtKB-EC"/>
</dbReference>
<dbReference type="GO" id="GO:0008033">
    <property type="term" value="P:tRNA processing"/>
    <property type="evidence" value="ECO:0007669"/>
    <property type="project" value="UniProtKB-KW"/>
</dbReference>
<dbReference type="EMBL" id="JAPCXC010000030">
    <property type="protein sequence ID" value="KAJ1609840.1"/>
    <property type="molecule type" value="Genomic_DNA"/>
</dbReference>
<comment type="catalytic activity">
    <reaction evidence="6">
        <text>a uridine in tRNA + S-adenosyl-L-methionine = a 3-[(3S)-3-amino-3-carboxypropyl]uridine in tRNA + S-methyl-5'-thioadenosine + H(+)</text>
        <dbReference type="Rhea" id="RHEA:62432"/>
        <dbReference type="Rhea" id="RHEA-COMP:13339"/>
        <dbReference type="Rhea" id="RHEA-COMP:16092"/>
        <dbReference type="ChEBI" id="CHEBI:15378"/>
        <dbReference type="ChEBI" id="CHEBI:17509"/>
        <dbReference type="ChEBI" id="CHEBI:59789"/>
        <dbReference type="ChEBI" id="CHEBI:65315"/>
        <dbReference type="ChEBI" id="CHEBI:82930"/>
        <dbReference type="EC" id="2.5.1.25"/>
    </reaction>
</comment>
<evidence type="ECO:0000256" key="1">
    <source>
        <dbReference type="ARBA" id="ARBA00012386"/>
    </source>
</evidence>
<accession>A0A9D5HXZ4</accession>
<gene>
    <name evidence="8" type="ORF">OJ253_1416</name>
</gene>
<dbReference type="Pfam" id="PF03942">
    <property type="entry name" value="DTW"/>
    <property type="match status" value="1"/>
</dbReference>
<evidence type="ECO:0000256" key="2">
    <source>
        <dbReference type="ARBA" id="ARBA00022679"/>
    </source>
</evidence>
<dbReference type="Proteomes" id="UP001067231">
    <property type="component" value="Unassembled WGS sequence"/>
</dbReference>
<feature type="domain" description="DTW" evidence="7">
    <location>
        <begin position="57"/>
        <end position="298"/>
    </location>
</feature>
<dbReference type="PANTHER" id="PTHR21392">
    <property type="entry name" value="TRNA-URIDINE AMINOCARBOXYPROPYLTRANSFERASE 2"/>
    <property type="match status" value="1"/>
</dbReference>
<reference evidence="8" key="1">
    <citation type="submission" date="2022-10" db="EMBL/GenBank/DDBJ databases">
        <title>Adaptive evolution leads to modifications in subtelomeric GC content in a zoonotic Cryptosporidium species.</title>
        <authorList>
            <person name="Li J."/>
            <person name="Feng Y."/>
            <person name="Xiao L."/>
        </authorList>
    </citation>
    <scope>NUCLEOTIDE SEQUENCE</scope>
    <source>
        <strain evidence="8">33844</strain>
    </source>
</reference>
<evidence type="ECO:0000259" key="7">
    <source>
        <dbReference type="SMART" id="SM01144"/>
    </source>
</evidence>
<evidence type="ECO:0000313" key="8">
    <source>
        <dbReference type="EMBL" id="KAJ1609840.1"/>
    </source>
</evidence>
<evidence type="ECO:0000256" key="4">
    <source>
        <dbReference type="ARBA" id="ARBA00022694"/>
    </source>
</evidence>
<dbReference type="SMART" id="SM01144">
    <property type="entry name" value="DTW"/>
    <property type="match status" value="1"/>
</dbReference>